<dbReference type="Proteomes" id="UP000567885">
    <property type="component" value="Unassembled WGS sequence"/>
</dbReference>
<dbReference type="SUPFAM" id="SSF56317">
    <property type="entry name" value="Carbon-nitrogen hydrolase"/>
    <property type="match status" value="1"/>
</dbReference>
<dbReference type="InterPro" id="IPR003010">
    <property type="entry name" value="C-N_Hydrolase"/>
</dbReference>
<dbReference type="SMART" id="SM00886">
    <property type="entry name" value="Dabb"/>
    <property type="match status" value="1"/>
</dbReference>
<dbReference type="Pfam" id="PF07876">
    <property type="entry name" value="Dabb"/>
    <property type="match status" value="1"/>
</dbReference>
<keyword evidence="2" id="KW-0378">Hydrolase</keyword>
<dbReference type="PROSITE" id="PS00920">
    <property type="entry name" value="NITRIL_CHT_1"/>
    <property type="match status" value="1"/>
</dbReference>
<dbReference type="InterPro" id="IPR000132">
    <property type="entry name" value="Nitrilase/CN_hydratase_CS"/>
</dbReference>
<dbReference type="InterPro" id="IPR011008">
    <property type="entry name" value="Dimeric_a/b-barrel"/>
</dbReference>
<sequence length="548" mass="61435">MTKLESHQGQKQHVRVAVTQAEPEWLDLQGSVDKTCALIDEAAKGGAELLAFPECWITGYPAWIWSRPVDADLTCKYIKNSLRTDGPEMARVQQCAADNNIVVVLGFSENFHHSLYISQAVIDSDGKILALRRKIKATHMERTIFGDASGDALTSVVDTRMGRVGALSCWEHTQPLLKYYLYSQREQIHVAAWPPLYTHKGEKELWSMSREGARALSQCYAIESQSFVLHATSVMTETGIVAMRTEEGMIMGTPGGGSSAIFGPDGRILTQDLLENEEGILYATIDMDDILKCKSFIDVCGHYSRPEMLWLGVDRDVKKHPPVRDANHITTLRHKRHAALPYLDQSEVRIARLLECIGIQSMRRHDIMQTCPSRLEITARLGLVLTADQTRKLRHDIAMVPQRAEGVFLYELARIEDDGVCDCSSGIIRPANGDGVDGSIWMIEWRVTRVTLFKIPKKEDQQYLLGLYKEMPQKAVKDGKPYIASVQAGKAKSDQRAQGFTVVAISTFSSQEDFNYYDTQCAAHLELRTFAKSVNEGVAMIYFENELA</sequence>
<reference evidence="8 9" key="1">
    <citation type="submission" date="2020-05" db="EMBL/GenBank/DDBJ databases">
        <title>Identification and distribution of gene clusters putatively required for synthesis of sphingolipid metabolism inhibitors in phylogenetically diverse species of the filamentous fungus Fusarium.</title>
        <authorList>
            <person name="Kim H.-S."/>
            <person name="Busman M."/>
            <person name="Brown D.W."/>
            <person name="Divon H."/>
            <person name="Uhlig S."/>
            <person name="Proctor R.H."/>
        </authorList>
    </citation>
    <scope>NUCLEOTIDE SEQUENCE [LARGE SCALE GENOMIC DNA]</scope>
    <source>
        <strain evidence="8 9">NRRL 20693</strain>
    </source>
</reference>
<organism evidence="8 9">
    <name type="scientific">Fusarium heterosporum</name>
    <dbReference type="NCBI Taxonomy" id="42747"/>
    <lineage>
        <taxon>Eukaryota</taxon>
        <taxon>Fungi</taxon>
        <taxon>Dikarya</taxon>
        <taxon>Ascomycota</taxon>
        <taxon>Pezizomycotina</taxon>
        <taxon>Sordariomycetes</taxon>
        <taxon>Hypocreomycetidae</taxon>
        <taxon>Hypocreales</taxon>
        <taxon>Nectriaceae</taxon>
        <taxon>Fusarium</taxon>
        <taxon>Fusarium heterosporum species complex</taxon>
    </lineage>
</organism>
<dbReference type="GO" id="GO:0000257">
    <property type="term" value="F:nitrilase activity"/>
    <property type="evidence" value="ECO:0007669"/>
    <property type="project" value="UniProtKB-EC"/>
</dbReference>
<dbReference type="FunFam" id="3.60.110.10:FF:000011">
    <property type="entry name" value="Cyanide hydratase"/>
    <property type="match status" value="1"/>
</dbReference>
<feature type="domain" description="Stress-response A/B barrel" evidence="7">
    <location>
        <begin position="447"/>
        <end position="543"/>
    </location>
</feature>
<dbReference type="PROSITE" id="PS50263">
    <property type="entry name" value="CN_HYDROLASE"/>
    <property type="match status" value="1"/>
</dbReference>
<feature type="active site" description="Proton acceptor" evidence="5">
    <location>
        <position position="54"/>
    </location>
</feature>
<comment type="caution">
    <text evidence="8">The sequence shown here is derived from an EMBL/GenBank/DDBJ whole genome shotgun (WGS) entry which is preliminary data.</text>
</comment>
<evidence type="ECO:0000259" key="6">
    <source>
        <dbReference type="PROSITE" id="PS50263"/>
    </source>
</evidence>
<dbReference type="InterPro" id="IPR044149">
    <property type="entry name" value="Nitrilases_CHs"/>
</dbReference>
<dbReference type="EMBL" id="JAAGWQ010000271">
    <property type="protein sequence ID" value="KAF5657706.1"/>
    <property type="molecule type" value="Genomic_DNA"/>
</dbReference>
<dbReference type="InterPro" id="IPR013097">
    <property type="entry name" value="Dabb"/>
</dbReference>
<accession>A0A8H5WF53</accession>
<evidence type="ECO:0000313" key="8">
    <source>
        <dbReference type="EMBL" id="KAF5657706.1"/>
    </source>
</evidence>
<dbReference type="PANTHER" id="PTHR46044">
    <property type="entry name" value="NITRILASE"/>
    <property type="match status" value="1"/>
</dbReference>
<comment type="similarity">
    <text evidence="1">Belongs to the carbon-nitrogen hydrolase superfamily. Nitrilase family.</text>
</comment>
<dbReference type="CDD" id="cd07564">
    <property type="entry name" value="nitrilases_CHs"/>
    <property type="match status" value="1"/>
</dbReference>
<dbReference type="Gene3D" id="3.60.110.10">
    <property type="entry name" value="Carbon-nitrogen hydrolase"/>
    <property type="match status" value="1"/>
</dbReference>
<comment type="catalytic activity">
    <reaction evidence="3">
        <text>a nitrile + 2 H2O = a carboxylate + NH4(+)</text>
        <dbReference type="Rhea" id="RHEA:21724"/>
        <dbReference type="ChEBI" id="CHEBI:15377"/>
        <dbReference type="ChEBI" id="CHEBI:18379"/>
        <dbReference type="ChEBI" id="CHEBI:28938"/>
        <dbReference type="ChEBI" id="CHEBI:29067"/>
        <dbReference type="EC" id="3.5.5.1"/>
    </reaction>
</comment>
<evidence type="ECO:0000256" key="3">
    <source>
        <dbReference type="ARBA" id="ARBA00036406"/>
    </source>
</evidence>
<evidence type="ECO:0000256" key="5">
    <source>
        <dbReference type="PROSITE-ProRule" id="PRU10139"/>
    </source>
</evidence>
<gene>
    <name evidence="8" type="ORF">FHETE_10268</name>
</gene>
<dbReference type="AlphaFoldDB" id="A0A8H5WF53"/>
<feature type="domain" description="CN hydrolase" evidence="6">
    <location>
        <begin position="14"/>
        <end position="287"/>
    </location>
</feature>
<dbReference type="EC" id="3.5.5.1" evidence="4"/>
<evidence type="ECO:0000256" key="1">
    <source>
        <dbReference type="ARBA" id="ARBA00008129"/>
    </source>
</evidence>
<protein>
    <recommendedName>
        <fullName evidence="4">nitrilase</fullName>
        <ecNumber evidence="4">3.5.5.1</ecNumber>
    </recommendedName>
</protein>
<keyword evidence="9" id="KW-1185">Reference proteome</keyword>
<dbReference type="GO" id="GO:0016836">
    <property type="term" value="F:hydro-lyase activity"/>
    <property type="evidence" value="ECO:0007669"/>
    <property type="project" value="UniProtKB-ARBA"/>
</dbReference>
<evidence type="ECO:0000313" key="9">
    <source>
        <dbReference type="Proteomes" id="UP000567885"/>
    </source>
</evidence>
<dbReference type="PROSITE" id="PS00921">
    <property type="entry name" value="NITRIL_CHT_2"/>
    <property type="match status" value="1"/>
</dbReference>
<proteinExistence type="inferred from homology"/>
<dbReference type="PROSITE" id="PS51502">
    <property type="entry name" value="S_R_A_B_BARREL"/>
    <property type="match status" value="1"/>
</dbReference>
<evidence type="ECO:0000256" key="4">
    <source>
        <dbReference type="ARBA" id="ARBA00039045"/>
    </source>
</evidence>
<name>A0A8H5WF53_FUSHE</name>
<evidence type="ECO:0000259" key="7">
    <source>
        <dbReference type="PROSITE" id="PS51502"/>
    </source>
</evidence>
<dbReference type="Gene3D" id="3.30.70.100">
    <property type="match status" value="1"/>
</dbReference>
<dbReference type="PANTHER" id="PTHR46044:SF14">
    <property type="entry name" value="ARYLACETONITRILASE"/>
    <property type="match status" value="1"/>
</dbReference>
<dbReference type="InterPro" id="IPR036526">
    <property type="entry name" value="C-N_Hydrolase_sf"/>
</dbReference>
<evidence type="ECO:0000256" key="2">
    <source>
        <dbReference type="ARBA" id="ARBA00022801"/>
    </source>
</evidence>
<dbReference type="OrthoDB" id="10250282at2759"/>
<dbReference type="SUPFAM" id="SSF54909">
    <property type="entry name" value="Dimeric alpha+beta barrel"/>
    <property type="match status" value="1"/>
</dbReference>
<dbReference type="Pfam" id="PF00795">
    <property type="entry name" value="CN_hydrolase"/>
    <property type="match status" value="1"/>
</dbReference>